<evidence type="ECO:0000256" key="11">
    <source>
        <dbReference type="ARBA" id="ARBA00022801"/>
    </source>
</evidence>
<comment type="subcellular location">
    <subcellularLocation>
        <location evidence="3">Secreted</location>
    </subcellularLocation>
</comment>
<evidence type="ECO:0000256" key="3">
    <source>
        <dbReference type="ARBA" id="ARBA00004613"/>
    </source>
</evidence>
<dbReference type="PANTHER" id="PTHR37016:SF7">
    <property type="entry name" value="NEUTRAL PROTEASE 2"/>
    <property type="match status" value="1"/>
</dbReference>
<evidence type="ECO:0000256" key="15">
    <source>
        <dbReference type="SAM" id="SignalP"/>
    </source>
</evidence>
<dbReference type="EC" id="3.4.24.39" evidence="5"/>
<keyword evidence="8" id="KW-0165">Cleavage on pair of basic residues</keyword>
<evidence type="ECO:0000256" key="8">
    <source>
        <dbReference type="ARBA" id="ARBA00022685"/>
    </source>
</evidence>
<comment type="similarity">
    <text evidence="4">Belongs to the peptidase M35 family.</text>
</comment>
<dbReference type="InterPro" id="IPR001384">
    <property type="entry name" value="Peptidase_M35"/>
</dbReference>
<evidence type="ECO:0000313" key="16">
    <source>
        <dbReference type="EMBL" id="KAE8150622.1"/>
    </source>
</evidence>
<keyword evidence="10 15" id="KW-0732">Signal</keyword>
<keyword evidence="12" id="KW-0862">Zinc</keyword>
<dbReference type="EMBL" id="ML742089">
    <property type="protein sequence ID" value="KAE8150622.1"/>
    <property type="molecule type" value="Genomic_DNA"/>
</dbReference>
<evidence type="ECO:0000256" key="9">
    <source>
        <dbReference type="ARBA" id="ARBA00022723"/>
    </source>
</evidence>
<dbReference type="Pfam" id="PF02102">
    <property type="entry name" value="Peptidase_M35"/>
    <property type="match status" value="1"/>
</dbReference>
<dbReference type="AlphaFoldDB" id="A0A5N6TW60"/>
<evidence type="ECO:0000256" key="6">
    <source>
        <dbReference type="ARBA" id="ARBA00022525"/>
    </source>
</evidence>
<keyword evidence="7" id="KW-0645">Protease</keyword>
<keyword evidence="17" id="KW-1185">Reference proteome</keyword>
<dbReference type="Gene3D" id="3.40.390.10">
    <property type="entry name" value="Collagenase (Catalytic Domain)"/>
    <property type="match status" value="1"/>
</dbReference>
<dbReference type="InterPro" id="IPR050414">
    <property type="entry name" value="Fungal_M35_metalloproteases"/>
</dbReference>
<evidence type="ECO:0000256" key="10">
    <source>
        <dbReference type="ARBA" id="ARBA00022729"/>
    </source>
</evidence>
<keyword evidence="14" id="KW-0865">Zymogen</keyword>
<reference evidence="16 17" key="1">
    <citation type="submission" date="2019-04" db="EMBL/GenBank/DDBJ databases">
        <title>Friends and foes A comparative genomics study of 23 Aspergillus species from section Flavi.</title>
        <authorList>
            <consortium name="DOE Joint Genome Institute"/>
            <person name="Kjaerbolling I."/>
            <person name="Vesth T."/>
            <person name="Frisvad J.C."/>
            <person name="Nybo J.L."/>
            <person name="Theobald S."/>
            <person name="Kildgaard S."/>
            <person name="Isbrandt T."/>
            <person name="Kuo A."/>
            <person name="Sato A."/>
            <person name="Lyhne E.K."/>
            <person name="Kogle M.E."/>
            <person name="Wiebenga A."/>
            <person name="Kun R.S."/>
            <person name="Lubbers R.J."/>
            <person name="Makela M.R."/>
            <person name="Barry K."/>
            <person name="Chovatia M."/>
            <person name="Clum A."/>
            <person name="Daum C."/>
            <person name="Haridas S."/>
            <person name="He G."/>
            <person name="LaButti K."/>
            <person name="Lipzen A."/>
            <person name="Mondo S."/>
            <person name="Riley R."/>
            <person name="Salamov A."/>
            <person name="Simmons B.A."/>
            <person name="Magnuson J.K."/>
            <person name="Henrissat B."/>
            <person name="Mortensen U.H."/>
            <person name="Larsen T.O."/>
            <person name="Devries R.P."/>
            <person name="Grigoriev I.V."/>
            <person name="Machida M."/>
            <person name="Baker S.E."/>
            <person name="Andersen M.R."/>
        </authorList>
    </citation>
    <scope>NUCLEOTIDE SEQUENCE [LARGE SCALE GENOMIC DNA]</scope>
    <source>
        <strain evidence="16 17">IBT 18842</strain>
    </source>
</reference>
<accession>A0A5N6TW60</accession>
<evidence type="ECO:0000256" key="1">
    <source>
        <dbReference type="ARBA" id="ARBA00001187"/>
    </source>
</evidence>
<gene>
    <name evidence="16" type="ORF">BDV25DRAFT_154007</name>
</gene>
<protein>
    <recommendedName>
        <fullName evidence="5">deuterolysin</fullName>
        <ecNumber evidence="5">3.4.24.39</ecNumber>
    </recommendedName>
</protein>
<evidence type="ECO:0000313" key="17">
    <source>
        <dbReference type="Proteomes" id="UP000325780"/>
    </source>
</evidence>
<feature type="signal peptide" evidence="15">
    <location>
        <begin position="1"/>
        <end position="18"/>
    </location>
</feature>
<dbReference type="SUPFAM" id="SSF55486">
    <property type="entry name" value="Metalloproteases ('zincins'), catalytic domain"/>
    <property type="match status" value="1"/>
</dbReference>
<dbReference type="GO" id="GO:0005576">
    <property type="term" value="C:extracellular region"/>
    <property type="evidence" value="ECO:0007669"/>
    <property type="project" value="UniProtKB-SubCell"/>
</dbReference>
<dbReference type="GO" id="GO:0004222">
    <property type="term" value="F:metalloendopeptidase activity"/>
    <property type="evidence" value="ECO:0007669"/>
    <property type="project" value="InterPro"/>
</dbReference>
<evidence type="ECO:0000256" key="4">
    <source>
        <dbReference type="ARBA" id="ARBA00010279"/>
    </source>
</evidence>
<dbReference type="PANTHER" id="PTHR37016">
    <property type="match status" value="1"/>
</dbReference>
<name>A0A5N6TW60_ASPAV</name>
<evidence type="ECO:0000256" key="5">
    <source>
        <dbReference type="ARBA" id="ARBA00012431"/>
    </source>
</evidence>
<proteinExistence type="inferred from homology"/>
<dbReference type="GO" id="GO:0006508">
    <property type="term" value="P:proteolysis"/>
    <property type="evidence" value="ECO:0007669"/>
    <property type="project" value="UniProtKB-KW"/>
</dbReference>
<evidence type="ECO:0000256" key="14">
    <source>
        <dbReference type="ARBA" id="ARBA00023145"/>
    </source>
</evidence>
<evidence type="ECO:0000256" key="2">
    <source>
        <dbReference type="ARBA" id="ARBA00001947"/>
    </source>
</evidence>
<evidence type="ECO:0000256" key="7">
    <source>
        <dbReference type="ARBA" id="ARBA00022670"/>
    </source>
</evidence>
<evidence type="ECO:0000256" key="12">
    <source>
        <dbReference type="ARBA" id="ARBA00022833"/>
    </source>
</evidence>
<organism evidence="16 17">
    <name type="scientific">Aspergillus avenaceus</name>
    <dbReference type="NCBI Taxonomy" id="36643"/>
    <lineage>
        <taxon>Eukaryota</taxon>
        <taxon>Fungi</taxon>
        <taxon>Dikarya</taxon>
        <taxon>Ascomycota</taxon>
        <taxon>Pezizomycotina</taxon>
        <taxon>Eurotiomycetes</taxon>
        <taxon>Eurotiomycetidae</taxon>
        <taxon>Eurotiales</taxon>
        <taxon>Aspergillaceae</taxon>
        <taxon>Aspergillus</taxon>
        <taxon>Aspergillus subgen. Circumdati</taxon>
    </lineage>
</organism>
<dbReference type="InterPro" id="IPR024079">
    <property type="entry name" value="MetalloPept_cat_dom_sf"/>
</dbReference>
<feature type="chain" id="PRO_5024991985" description="deuterolysin" evidence="15">
    <location>
        <begin position="19"/>
        <end position="142"/>
    </location>
</feature>
<keyword evidence="11" id="KW-0378">Hydrolase</keyword>
<evidence type="ECO:0000256" key="13">
    <source>
        <dbReference type="ARBA" id="ARBA00023049"/>
    </source>
</evidence>
<sequence>MRFFQALLALPLIAGNLAAVANPIEARATLENCTSERKQMIDNALAQAAKMAKAGADALRSESEYSNSLFYSFFKTNDNAAKNRVAGVLDRIAKEALAGDKGVVTYFCTPEGIDCPVSEAFTVTAYGETDGTCDVLDQATWV</sequence>
<comment type="catalytic activity">
    <reaction evidence="1">
        <text>Preferential cleavage of bonds with hydrophobic residues in P1'. Also 3-Asn-|-Gln-4 and 8-Gly-|-Ser-9 bonds in insulin B chain.</text>
        <dbReference type="EC" id="3.4.24.39"/>
    </reaction>
</comment>
<comment type="cofactor">
    <cofactor evidence="2">
        <name>Zn(2+)</name>
        <dbReference type="ChEBI" id="CHEBI:29105"/>
    </cofactor>
</comment>
<keyword evidence="6" id="KW-0964">Secreted</keyword>
<keyword evidence="9" id="KW-0479">Metal-binding</keyword>
<keyword evidence="13" id="KW-0482">Metalloprotease</keyword>
<dbReference type="GO" id="GO:0046872">
    <property type="term" value="F:metal ion binding"/>
    <property type="evidence" value="ECO:0007669"/>
    <property type="project" value="UniProtKB-KW"/>
</dbReference>
<dbReference type="OrthoDB" id="412874at2759"/>
<dbReference type="Proteomes" id="UP000325780">
    <property type="component" value="Unassembled WGS sequence"/>
</dbReference>